<sequence>MDLGLTGRRAAVAAGSAGLGFGSALALANDGAEVVICGRDEARLKDAIARIGHSCRYVVCDVSDAEGGREFVELATGVLGGVDILVCNAGGPPPGTFASTPIEAYAKALDLSLLSVVGMCKAAVPSMQERGWGRVVAITSYGVRQPIPTLILSNTARTGTTGFLKTVAREVAKDGVTVNSVQPGVHLTDRITQVYGANPDAAAMGIPAGVLGDPIDFGHAVAFLCSEHARFITGAHLPVDGGQYAGLQ</sequence>
<dbReference type="InterPro" id="IPR002347">
    <property type="entry name" value="SDR_fam"/>
</dbReference>
<dbReference type="Pfam" id="PF13561">
    <property type="entry name" value="adh_short_C2"/>
    <property type="match status" value="1"/>
</dbReference>
<comment type="similarity">
    <text evidence="1">Belongs to the short-chain dehydrogenases/reductases (SDR) family.</text>
</comment>
<reference evidence="2" key="1">
    <citation type="submission" date="2020-05" db="EMBL/GenBank/DDBJ databases">
        <authorList>
            <person name="Chiriac C."/>
            <person name="Salcher M."/>
            <person name="Ghai R."/>
            <person name="Kavagutti S V."/>
        </authorList>
    </citation>
    <scope>NUCLEOTIDE SEQUENCE</scope>
</reference>
<dbReference type="EMBL" id="CAFBQP010000003">
    <property type="protein sequence ID" value="CAB5052031.1"/>
    <property type="molecule type" value="Genomic_DNA"/>
</dbReference>
<dbReference type="AlphaFoldDB" id="A0A6J7TFI4"/>
<gene>
    <name evidence="2" type="ORF">UFOPK4306_00120</name>
</gene>
<dbReference type="Gene3D" id="3.40.50.720">
    <property type="entry name" value="NAD(P)-binding Rossmann-like Domain"/>
    <property type="match status" value="1"/>
</dbReference>
<accession>A0A6J7TFI4</accession>
<organism evidence="2">
    <name type="scientific">freshwater metagenome</name>
    <dbReference type="NCBI Taxonomy" id="449393"/>
    <lineage>
        <taxon>unclassified sequences</taxon>
        <taxon>metagenomes</taxon>
        <taxon>ecological metagenomes</taxon>
    </lineage>
</organism>
<dbReference type="PRINTS" id="PR00081">
    <property type="entry name" value="GDHRDH"/>
</dbReference>
<dbReference type="SUPFAM" id="SSF51735">
    <property type="entry name" value="NAD(P)-binding Rossmann-fold domains"/>
    <property type="match status" value="1"/>
</dbReference>
<evidence type="ECO:0000313" key="2">
    <source>
        <dbReference type="EMBL" id="CAB5052031.1"/>
    </source>
</evidence>
<name>A0A6J7TFI4_9ZZZZ</name>
<dbReference type="PANTHER" id="PTHR42879:SF6">
    <property type="entry name" value="NADPH-DEPENDENT REDUCTASE BACG"/>
    <property type="match status" value="1"/>
</dbReference>
<proteinExistence type="inferred from homology"/>
<dbReference type="PANTHER" id="PTHR42879">
    <property type="entry name" value="3-OXOACYL-(ACYL-CARRIER-PROTEIN) REDUCTASE"/>
    <property type="match status" value="1"/>
</dbReference>
<evidence type="ECO:0000256" key="1">
    <source>
        <dbReference type="ARBA" id="ARBA00006484"/>
    </source>
</evidence>
<protein>
    <submittedName>
        <fullName evidence="2">Unannotated protein</fullName>
    </submittedName>
</protein>
<dbReference type="InterPro" id="IPR036291">
    <property type="entry name" value="NAD(P)-bd_dom_sf"/>
</dbReference>
<dbReference type="InterPro" id="IPR050259">
    <property type="entry name" value="SDR"/>
</dbReference>
<dbReference type="FunFam" id="3.40.50.720:FF:000084">
    <property type="entry name" value="Short-chain dehydrogenase reductase"/>
    <property type="match status" value="1"/>
</dbReference>